<dbReference type="InterPro" id="IPR050154">
    <property type="entry name" value="UbiB_kinase"/>
</dbReference>
<dbReference type="AlphaFoldDB" id="A0A0M0J4K8"/>
<dbReference type="CDD" id="cd05121">
    <property type="entry name" value="ABC1_ADCK3-like"/>
    <property type="match status" value="1"/>
</dbReference>
<keyword evidence="2" id="KW-0732">Signal</keyword>
<keyword evidence="5" id="KW-1185">Reference proteome</keyword>
<dbReference type="InterPro" id="IPR011009">
    <property type="entry name" value="Kinase-like_dom_sf"/>
</dbReference>
<evidence type="ECO:0000256" key="1">
    <source>
        <dbReference type="ARBA" id="ARBA00009670"/>
    </source>
</evidence>
<dbReference type="PANTHER" id="PTHR10566:SF113">
    <property type="entry name" value="PROTEIN ACTIVITY OF BC1 COMPLEX KINASE 7, CHLOROPLASTIC"/>
    <property type="match status" value="1"/>
</dbReference>
<dbReference type="InterPro" id="IPR004147">
    <property type="entry name" value="ABC1_dom"/>
</dbReference>
<organism evidence="4 5">
    <name type="scientific">Chrysochromulina tobinii</name>
    <dbReference type="NCBI Taxonomy" id="1460289"/>
    <lineage>
        <taxon>Eukaryota</taxon>
        <taxon>Haptista</taxon>
        <taxon>Haptophyta</taxon>
        <taxon>Prymnesiophyceae</taxon>
        <taxon>Prymnesiales</taxon>
        <taxon>Chrysochromulinaceae</taxon>
        <taxon>Chrysochromulina</taxon>
    </lineage>
</organism>
<dbReference type="OrthoDB" id="427480at2759"/>
<evidence type="ECO:0000256" key="2">
    <source>
        <dbReference type="SAM" id="SignalP"/>
    </source>
</evidence>
<dbReference type="Proteomes" id="UP000037460">
    <property type="component" value="Unassembled WGS sequence"/>
</dbReference>
<feature type="signal peptide" evidence="2">
    <location>
        <begin position="1"/>
        <end position="24"/>
    </location>
</feature>
<dbReference type="PANTHER" id="PTHR10566">
    <property type="entry name" value="CHAPERONE-ACTIVITY OF BC1 COMPLEX CABC1 -RELATED"/>
    <property type="match status" value="1"/>
</dbReference>
<dbReference type="Gene3D" id="1.10.510.10">
    <property type="entry name" value="Transferase(Phosphotransferase) domain 1"/>
    <property type="match status" value="1"/>
</dbReference>
<gene>
    <name evidence="4" type="ORF">Ctob_000379</name>
</gene>
<dbReference type="EMBL" id="JWZX01003364">
    <property type="protein sequence ID" value="KOO21415.1"/>
    <property type="molecule type" value="Genomic_DNA"/>
</dbReference>
<comment type="similarity">
    <text evidence="1">Belongs to the protein kinase superfamily. ADCK protein kinase family.</text>
</comment>
<dbReference type="SUPFAM" id="SSF56112">
    <property type="entry name" value="Protein kinase-like (PK-like)"/>
    <property type="match status" value="1"/>
</dbReference>
<comment type="caution">
    <text evidence="4">The sequence shown here is derived from an EMBL/GenBank/DDBJ whole genome shotgun (WGS) entry which is preliminary data.</text>
</comment>
<evidence type="ECO:0000259" key="3">
    <source>
        <dbReference type="Pfam" id="PF03109"/>
    </source>
</evidence>
<feature type="chain" id="PRO_5005601400" description="ABC1 atypical kinase-like domain-containing protein" evidence="2">
    <location>
        <begin position="25"/>
        <end position="637"/>
    </location>
</feature>
<proteinExistence type="inferred from homology"/>
<accession>A0A0M0J4K8</accession>
<name>A0A0M0J4K8_9EUKA</name>
<sequence length="637" mass="69262">MLWLSLALSAAGWIPAYMPAGMHAGPCVVRATSRGRLAVIESNAVTSYVGTKYTGVVVPTAIARGTVSKASSALTVSGDAMEDLWERSRGRPLRRSLALWRFSMVATWKIIRAQLDKDDKKKLEKQAIVARWLTGELLRLGPTMIKLGQVASARTDLLPPVYIDELVALQDSVPTISADRVKSIVGAELGQPLDAVFSSFELEPIAGASLGQVHRATLGDQPVAVKVQRRNLRELFDTDFFNIRLMARVGNFFEKRSQRKAGATARDWLQYTDDAARLLYLEIDYLNEAKNARMFATSLPKGLDVVVPKVFDNATTARMLTMEYVQSMKLTDTEKLKASGLDGPTLAKQVVDIFLTQLLRSGVLHCDPHPGNMCVDAKGRLVFYDFGMVDTLEPKVQQGLRNAAFALFGGSASPSTAELREAASQLVEGLLDMGFVDKATDRMALQKVGAFVVKNFKDSAAGRATEDVTEKVGAELQGMVDDGVIKFPSIFTFVGRAFASVDGIGRGLDPKYDFRKMVEPYVGQIITEKYQLQAKAQRQALFDGIKAVVEAPSRVAYVEETMRALAAGELTTRSRSVEVERGIKSLEKRLESLQGLLIASTLLNLALGATAGPLASGPVRKLAFLAAGVLGLKALQK</sequence>
<evidence type="ECO:0000313" key="4">
    <source>
        <dbReference type="EMBL" id="KOO21415.1"/>
    </source>
</evidence>
<protein>
    <recommendedName>
        <fullName evidence="3">ABC1 atypical kinase-like domain-containing protein</fullName>
    </recommendedName>
</protein>
<reference evidence="5" key="1">
    <citation type="journal article" date="2015" name="PLoS Genet.">
        <title>Genome Sequence and Transcriptome Analyses of Chrysochromulina tobin: Metabolic Tools for Enhanced Algal Fitness in the Prominent Order Prymnesiales (Haptophyceae).</title>
        <authorList>
            <person name="Hovde B.T."/>
            <person name="Deodato C.R."/>
            <person name="Hunsperger H.M."/>
            <person name="Ryken S.A."/>
            <person name="Yost W."/>
            <person name="Jha R.K."/>
            <person name="Patterson J."/>
            <person name="Monnat R.J. Jr."/>
            <person name="Barlow S.B."/>
            <person name="Starkenburg S.R."/>
            <person name="Cattolico R.A."/>
        </authorList>
    </citation>
    <scope>NUCLEOTIDE SEQUENCE</scope>
    <source>
        <strain evidence="5">CCMP291</strain>
    </source>
</reference>
<dbReference type="Pfam" id="PF03109">
    <property type="entry name" value="ABC1"/>
    <property type="match status" value="1"/>
</dbReference>
<feature type="domain" description="ABC1 atypical kinase-like" evidence="3">
    <location>
        <begin position="169"/>
        <end position="408"/>
    </location>
</feature>
<evidence type="ECO:0000313" key="5">
    <source>
        <dbReference type="Proteomes" id="UP000037460"/>
    </source>
</evidence>